<dbReference type="EMBL" id="NBNE01021378">
    <property type="protein sequence ID" value="OWY90982.1"/>
    <property type="molecule type" value="Genomic_DNA"/>
</dbReference>
<name>A0A225UD68_9STRA</name>
<gene>
    <name evidence="1" type="ORF">PHMEG_00040633</name>
</gene>
<evidence type="ECO:0000313" key="1">
    <source>
        <dbReference type="EMBL" id="OWY90982.1"/>
    </source>
</evidence>
<dbReference type="Proteomes" id="UP000198211">
    <property type="component" value="Unassembled WGS sequence"/>
</dbReference>
<evidence type="ECO:0000313" key="2">
    <source>
        <dbReference type="Proteomes" id="UP000198211"/>
    </source>
</evidence>
<proteinExistence type="predicted"/>
<comment type="caution">
    <text evidence="1">The sequence shown here is derived from an EMBL/GenBank/DDBJ whole genome shotgun (WGS) entry which is preliminary data.</text>
</comment>
<accession>A0A225UD68</accession>
<dbReference type="AlphaFoldDB" id="A0A225UD68"/>
<organism evidence="1 2">
    <name type="scientific">Phytophthora megakarya</name>
    <dbReference type="NCBI Taxonomy" id="4795"/>
    <lineage>
        <taxon>Eukaryota</taxon>
        <taxon>Sar</taxon>
        <taxon>Stramenopiles</taxon>
        <taxon>Oomycota</taxon>
        <taxon>Peronosporomycetes</taxon>
        <taxon>Peronosporales</taxon>
        <taxon>Peronosporaceae</taxon>
        <taxon>Phytophthora</taxon>
    </lineage>
</organism>
<dbReference type="OrthoDB" id="129646at2759"/>
<protein>
    <submittedName>
        <fullName evidence="1">Uncharacterized protein</fullName>
    </submittedName>
</protein>
<feature type="non-terminal residue" evidence="1">
    <location>
        <position position="1"/>
    </location>
</feature>
<sequence>ARVEAIATVQASESAELRQQLNLQKAYVAEAAQTTSNIRVEVLEQVRLSPGEGEAA</sequence>
<keyword evidence="2" id="KW-1185">Reference proteome</keyword>
<reference evidence="2" key="1">
    <citation type="submission" date="2017-03" db="EMBL/GenBank/DDBJ databases">
        <title>Phytopthora megakarya and P. palmivora, two closely related causual agents of cacao black pod achieved similar genome size and gene model numbers by different mechanisms.</title>
        <authorList>
            <person name="Ali S."/>
            <person name="Shao J."/>
            <person name="Larry D.J."/>
            <person name="Kronmiller B."/>
            <person name="Shen D."/>
            <person name="Strem M.D."/>
            <person name="Melnick R.L."/>
            <person name="Guiltinan M.J."/>
            <person name="Tyler B.M."/>
            <person name="Meinhardt L.W."/>
            <person name="Bailey B.A."/>
        </authorList>
    </citation>
    <scope>NUCLEOTIDE SEQUENCE [LARGE SCALE GENOMIC DNA]</scope>
    <source>
        <strain evidence="2">zdho120</strain>
    </source>
</reference>